<organism evidence="4 5">
    <name type="scientific">Ilex paraguariensis</name>
    <name type="common">yerba mate</name>
    <dbReference type="NCBI Taxonomy" id="185542"/>
    <lineage>
        <taxon>Eukaryota</taxon>
        <taxon>Viridiplantae</taxon>
        <taxon>Streptophyta</taxon>
        <taxon>Embryophyta</taxon>
        <taxon>Tracheophyta</taxon>
        <taxon>Spermatophyta</taxon>
        <taxon>Magnoliopsida</taxon>
        <taxon>eudicotyledons</taxon>
        <taxon>Gunneridae</taxon>
        <taxon>Pentapetalae</taxon>
        <taxon>asterids</taxon>
        <taxon>campanulids</taxon>
        <taxon>Aquifoliales</taxon>
        <taxon>Aquifoliaceae</taxon>
        <taxon>Ilex</taxon>
    </lineage>
</organism>
<dbReference type="SMART" id="SM00360">
    <property type="entry name" value="RRM"/>
    <property type="match status" value="1"/>
</dbReference>
<evidence type="ECO:0000313" key="5">
    <source>
        <dbReference type="Proteomes" id="UP001642360"/>
    </source>
</evidence>
<dbReference type="InterPro" id="IPR039539">
    <property type="entry name" value="Ras_GTPase_bind_prot"/>
</dbReference>
<dbReference type="PANTHER" id="PTHR10693:SF58">
    <property type="entry name" value="OS02G0131700 PROTEIN"/>
    <property type="match status" value="1"/>
</dbReference>
<comment type="caution">
    <text evidence="4">The sequence shown here is derived from an EMBL/GenBank/DDBJ whole genome shotgun (WGS) entry which is preliminary data.</text>
</comment>
<reference evidence="4 5" key="1">
    <citation type="submission" date="2024-02" db="EMBL/GenBank/DDBJ databases">
        <authorList>
            <person name="Vignale AGUSTIN F."/>
            <person name="Sosa J E."/>
            <person name="Modenutti C."/>
        </authorList>
    </citation>
    <scope>NUCLEOTIDE SEQUENCE [LARGE SCALE GENOMIC DNA]</scope>
</reference>
<feature type="region of interest" description="Disordered" evidence="2">
    <location>
        <begin position="212"/>
        <end position="281"/>
    </location>
</feature>
<feature type="region of interest" description="Disordered" evidence="2">
    <location>
        <begin position="68"/>
        <end position="123"/>
    </location>
</feature>
<evidence type="ECO:0000259" key="3">
    <source>
        <dbReference type="PROSITE" id="PS50102"/>
    </source>
</evidence>
<dbReference type="InterPro" id="IPR012677">
    <property type="entry name" value="Nucleotide-bd_a/b_plait_sf"/>
</dbReference>
<sequence>MSASEIGEEFKKFGRLKPDGVAIRTRKDIDVRYAFVEFEDTTGVQNAVEASTVQIAGHQLYIEGRRANRNNSFQGGRGRGRGSYQMDASRGRFGARSFGRGSGPDGGDRDYNRPRGNGFYRQGPRQDRVLSVEIKSVYVRNVPSSMSASEIGEEFKKFGRLKPDGVAIRTRKDIDVRYAFVEFEDTTGVQNAVEASTVQIAGHQLYIEGRRANRNNSFQGGRGRGRGSYQMDASRGRFGARSFGRGSGPDGGDRDYNRPRGNGFYRQGPRQDRVLSGNHQM</sequence>
<dbReference type="CDD" id="cd00590">
    <property type="entry name" value="RRM_SF"/>
    <property type="match status" value="1"/>
</dbReference>
<dbReference type="SUPFAM" id="SSF54928">
    <property type="entry name" value="RNA-binding domain, RBD"/>
    <property type="match status" value="2"/>
</dbReference>
<accession>A0ABC8TDC1</accession>
<evidence type="ECO:0000256" key="2">
    <source>
        <dbReference type="SAM" id="MobiDB-lite"/>
    </source>
</evidence>
<proteinExistence type="predicted"/>
<evidence type="ECO:0000313" key="4">
    <source>
        <dbReference type="EMBL" id="CAK9167393.1"/>
    </source>
</evidence>
<dbReference type="InterPro" id="IPR000504">
    <property type="entry name" value="RRM_dom"/>
</dbReference>
<dbReference type="EMBL" id="CAUOFW020004824">
    <property type="protein sequence ID" value="CAK9167393.1"/>
    <property type="molecule type" value="Genomic_DNA"/>
</dbReference>
<dbReference type="Proteomes" id="UP001642360">
    <property type="component" value="Unassembled WGS sequence"/>
</dbReference>
<dbReference type="AlphaFoldDB" id="A0ABC8TDC1"/>
<keyword evidence="1" id="KW-0694">RNA-binding</keyword>
<dbReference type="Pfam" id="PF00076">
    <property type="entry name" value="RRM_1"/>
    <property type="match status" value="1"/>
</dbReference>
<name>A0ABC8TDC1_9AQUA</name>
<evidence type="ECO:0000256" key="1">
    <source>
        <dbReference type="PROSITE-ProRule" id="PRU00176"/>
    </source>
</evidence>
<gene>
    <name evidence="4" type="ORF">ILEXP_LOCUS36660</name>
</gene>
<feature type="domain" description="RRM" evidence="3">
    <location>
        <begin position="1"/>
        <end position="74"/>
    </location>
</feature>
<keyword evidence="5" id="KW-1185">Reference proteome</keyword>
<dbReference type="PROSITE" id="PS50102">
    <property type="entry name" value="RRM"/>
    <property type="match status" value="2"/>
</dbReference>
<dbReference type="Gene3D" id="3.30.70.330">
    <property type="match status" value="2"/>
</dbReference>
<dbReference type="PANTHER" id="PTHR10693">
    <property type="entry name" value="RAS GTPASE-ACTIVATING PROTEIN-BINDING PROTEIN"/>
    <property type="match status" value="1"/>
</dbReference>
<dbReference type="GO" id="GO:0003723">
    <property type="term" value="F:RNA binding"/>
    <property type="evidence" value="ECO:0007669"/>
    <property type="project" value="UniProtKB-UniRule"/>
</dbReference>
<protein>
    <recommendedName>
        <fullName evidence="3">RRM domain-containing protein</fullName>
    </recommendedName>
</protein>
<feature type="domain" description="RRM" evidence="3">
    <location>
        <begin position="135"/>
        <end position="219"/>
    </location>
</feature>
<dbReference type="InterPro" id="IPR035979">
    <property type="entry name" value="RBD_domain_sf"/>
</dbReference>